<accession>A0A382AVM6</accession>
<feature type="transmembrane region" description="Helical" evidence="1">
    <location>
        <begin position="6"/>
        <end position="26"/>
    </location>
</feature>
<evidence type="ECO:0000256" key="1">
    <source>
        <dbReference type="SAM" id="Phobius"/>
    </source>
</evidence>
<proteinExistence type="predicted"/>
<feature type="transmembrane region" description="Helical" evidence="1">
    <location>
        <begin position="115"/>
        <end position="141"/>
    </location>
</feature>
<name>A0A382AVM6_9ZZZZ</name>
<keyword evidence="1" id="KW-0812">Transmembrane</keyword>
<sequence length="163" mass="19148">MTFEEIRIVCVVYISALFPVFLLLYLKNKNSLPKWIPSVYIMAFFVCAIGWELWFTYGWIDGDSVDLRRSANLNIMIPKHINWLMNSMGDAGTVCLGGLWLIWVVSGKNKSIFHLWNWQAFFILLIWCLSQNIFVEMFLYYDQLSPDKRISWAPLSPIGQYFN</sequence>
<feature type="transmembrane region" description="Helical" evidence="1">
    <location>
        <begin position="80"/>
        <end position="103"/>
    </location>
</feature>
<gene>
    <name evidence="2" type="ORF">METZ01_LOCUS157881</name>
</gene>
<reference evidence="2" key="1">
    <citation type="submission" date="2018-05" db="EMBL/GenBank/DDBJ databases">
        <authorList>
            <person name="Lanie J.A."/>
            <person name="Ng W.-L."/>
            <person name="Kazmierczak K.M."/>
            <person name="Andrzejewski T.M."/>
            <person name="Davidsen T.M."/>
            <person name="Wayne K.J."/>
            <person name="Tettelin H."/>
            <person name="Glass J.I."/>
            <person name="Rusch D."/>
            <person name="Podicherti R."/>
            <person name="Tsui H.-C.T."/>
            <person name="Winkler M.E."/>
        </authorList>
    </citation>
    <scope>NUCLEOTIDE SEQUENCE</scope>
</reference>
<evidence type="ECO:0000313" key="2">
    <source>
        <dbReference type="EMBL" id="SVB05027.1"/>
    </source>
</evidence>
<protein>
    <submittedName>
        <fullName evidence="2">Uncharacterized protein</fullName>
    </submittedName>
</protein>
<keyword evidence="1" id="KW-0472">Membrane</keyword>
<feature type="non-terminal residue" evidence="2">
    <location>
        <position position="163"/>
    </location>
</feature>
<organism evidence="2">
    <name type="scientific">marine metagenome</name>
    <dbReference type="NCBI Taxonomy" id="408172"/>
    <lineage>
        <taxon>unclassified sequences</taxon>
        <taxon>metagenomes</taxon>
        <taxon>ecological metagenomes</taxon>
    </lineage>
</organism>
<dbReference type="AlphaFoldDB" id="A0A382AVM6"/>
<keyword evidence="1" id="KW-1133">Transmembrane helix</keyword>
<feature type="transmembrane region" description="Helical" evidence="1">
    <location>
        <begin position="38"/>
        <end position="60"/>
    </location>
</feature>
<dbReference type="EMBL" id="UINC01026842">
    <property type="protein sequence ID" value="SVB05027.1"/>
    <property type="molecule type" value="Genomic_DNA"/>
</dbReference>